<gene>
    <name evidence="1" type="ORF">Zmor_000890</name>
</gene>
<reference evidence="1" key="1">
    <citation type="journal article" date="2023" name="G3 (Bethesda)">
        <title>Whole genome assemblies of Zophobas morio and Tenebrio molitor.</title>
        <authorList>
            <person name="Kaur S."/>
            <person name="Stinson S.A."/>
            <person name="diCenzo G.C."/>
        </authorList>
    </citation>
    <scope>NUCLEOTIDE SEQUENCE</scope>
    <source>
        <strain evidence="1">QUZm001</strain>
    </source>
</reference>
<dbReference type="EMBL" id="JALNTZ010000001">
    <property type="protein sequence ID" value="KAJ3665393.1"/>
    <property type="molecule type" value="Genomic_DNA"/>
</dbReference>
<evidence type="ECO:0000313" key="1">
    <source>
        <dbReference type="EMBL" id="KAJ3665393.1"/>
    </source>
</evidence>
<sequence>MKILLPRKHMWREVNAISFVILSLLLPSCLSKEEIHSRQKRILWVTADGRLALPPGTTLVISPSLSLPFVRYPPDGFFSNMTVSLPFTIDFNKLGLTDNENPFGVVPPVLARSMGRAAGGILADYIGSFLDHRKRSRNKRSLQDATPQPPEQYKHAFHGGERALLYVVLEEFLESFGMDGKACLLRAICEVHAHPLKNFGLVGEMLKLFLTASKSPYSELLNEYVEAENAGRGKSGGPAECWPYMKDCPKSLFLPKHNHYSETSEENVIEEENKVTYDTTLKNM</sequence>
<proteinExistence type="predicted"/>
<dbReference type="Pfam" id="PF07841">
    <property type="entry name" value="DM4_12"/>
    <property type="match status" value="1"/>
</dbReference>
<protein>
    <submittedName>
        <fullName evidence="1">Uncharacterized protein</fullName>
    </submittedName>
</protein>
<organism evidence="1 2">
    <name type="scientific">Zophobas morio</name>
    <dbReference type="NCBI Taxonomy" id="2755281"/>
    <lineage>
        <taxon>Eukaryota</taxon>
        <taxon>Metazoa</taxon>
        <taxon>Ecdysozoa</taxon>
        <taxon>Arthropoda</taxon>
        <taxon>Hexapoda</taxon>
        <taxon>Insecta</taxon>
        <taxon>Pterygota</taxon>
        <taxon>Neoptera</taxon>
        <taxon>Endopterygota</taxon>
        <taxon>Coleoptera</taxon>
        <taxon>Polyphaga</taxon>
        <taxon>Cucujiformia</taxon>
        <taxon>Tenebrionidae</taxon>
        <taxon>Zophobas</taxon>
    </lineage>
</organism>
<name>A0AA38MS52_9CUCU</name>
<keyword evidence="2" id="KW-1185">Reference proteome</keyword>
<dbReference type="AlphaFoldDB" id="A0AA38MS52"/>
<dbReference type="SMART" id="SM00718">
    <property type="entry name" value="DM4_12"/>
    <property type="match status" value="1"/>
</dbReference>
<evidence type="ECO:0000313" key="2">
    <source>
        <dbReference type="Proteomes" id="UP001168821"/>
    </source>
</evidence>
<dbReference type="Proteomes" id="UP001168821">
    <property type="component" value="Unassembled WGS sequence"/>
</dbReference>
<accession>A0AA38MS52</accession>
<dbReference type="PANTHER" id="PTHR21398:SF6">
    <property type="entry name" value="AGAP007094-PA"/>
    <property type="match status" value="1"/>
</dbReference>
<dbReference type="InterPro" id="IPR006631">
    <property type="entry name" value="DM4_12"/>
</dbReference>
<comment type="caution">
    <text evidence="1">The sequence shown here is derived from an EMBL/GenBank/DDBJ whole genome shotgun (WGS) entry which is preliminary data.</text>
</comment>
<dbReference type="PANTHER" id="PTHR21398">
    <property type="entry name" value="AGAP007094-PA"/>
    <property type="match status" value="1"/>
</dbReference>